<dbReference type="EC" id="2.3.1.-" evidence="5"/>
<organism evidence="5 6">
    <name type="scientific">Blastococcus deserti</name>
    <dbReference type="NCBI Taxonomy" id="2259033"/>
    <lineage>
        <taxon>Bacteria</taxon>
        <taxon>Bacillati</taxon>
        <taxon>Actinomycetota</taxon>
        <taxon>Actinomycetes</taxon>
        <taxon>Geodermatophilales</taxon>
        <taxon>Geodermatophilaceae</taxon>
        <taxon>Blastococcus</taxon>
    </lineage>
</organism>
<dbReference type="PANTHER" id="PTHR43877">
    <property type="entry name" value="AMINOALKYLPHOSPHONATE N-ACETYLTRANSFERASE-RELATED-RELATED"/>
    <property type="match status" value="1"/>
</dbReference>
<proteinExistence type="predicted"/>
<dbReference type="PROSITE" id="PS51186">
    <property type="entry name" value="GNAT"/>
    <property type="match status" value="1"/>
</dbReference>
<dbReference type="RefSeq" id="WP_376873701.1">
    <property type="nucleotide sequence ID" value="NZ_JBHUHP010000008.1"/>
</dbReference>
<dbReference type="InterPro" id="IPR016181">
    <property type="entry name" value="Acyl_CoA_acyltransferase"/>
</dbReference>
<dbReference type="Pfam" id="PF00583">
    <property type="entry name" value="Acetyltransf_1"/>
    <property type="match status" value="1"/>
</dbReference>
<dbReference type="CDD" id="cd04301">
    <property type="entry name" value="NAT_SF"/>
    <property type="match status" value="1"/>
</dbReference>
<dbReference type="GO" id="GO:0016746">
    <property type="term" value="F:acyltransferase activity"/>
    <property type="evidence" value="ECO:0007669"/>
    <property type="project" value="UniProtKB-KW"/>
</dbReference>
<evidence type="ECO:0000313" key="5">
    <source>
        <dbReference type="EMBL" id="MFD2091427.1"/>
    </source>
</evidence>
<reference evidence="6" key="1">
    <citation type="journal article" date="2019" name="Int. J. Syst. Evol. Microbiol.">
        <title>The Global Catalogue of Microorganisms (GCM) 10K type strain sequencing project: providing services to taxonomists for standard genome sequencing and annotation.</title>
        <authorList>
            <consortium name="The Broad Institute Genomics Platform"/>
            <consortium name="The Broad Institute Genome Sequencing Center for Infectious Disease"/>
            <person name="Wu L."/>
            <person name="Ma J."/>
        </authorList>
    </citation>
    <scope>NUCLEOTIDE SEQUENCE [LARGE SCALE GENOMIC DNA]</scope>
    <source>
        <strain evidence="6">JCM 3338</strain>
    </source>
</reference>
<dbReference type="Gene3D" id="3.40.630.30">
    <property type="match status" value="2"/>
</dbReference>
<dbReference type="InterPro" id="IPR050832">
    <property type="entry name" value="Bact_Acetyltransf"/>
</dbReference>
<keyword evidence="2 5" id="KW-0012">Acyltransferase</keyword>
<dbReference type="SUPFAM" id="SSF55729">
    <property type="entry name" value="Acyl-CoA N-acyltransferases (Nat)"/>
    <property type="match status" value="2"/>
</dbReference>
<protein>
    <submittedName>
        <fullName evidence="5">GNAT family N-acetyltransferase</fullName>
        <ecNumber evidence="5">2.3.1.-</ecNumber>
    </submittedName>
</protein>
<evidence type="ECO:0000259" key="4">
    <source>
        <dbReference type="PROSITE" id="PS51186"/>
    </source>
</evidence>
<keyword evidence="1 5" id="KW-0808">Transferase</keyword>
<evidence type="ECO:0000256" key="3">
    <source>
        <dbReference type="SAM" id="MobiDB-lite"/>
    </source>
</evidence>
<feature type="region of interest" description="Disordered" evidence="3">
    <location>
        <begin position="1"/>
        <end position="22"/>
    </location>
</feature>
<evidence type="ECO:0000313" key="6">
    <source>
        <dbReference type="Proteomes" id="UP001597402"/>
    </source>
</evidence>
<evidence type="ECO:0000256" key="1">
    <source>
        <dbReference type="ARBA" id="ARBA00022679"/>
    </source>
</evidence>
<dbReference type="EMBL" id="JBHUHP010000008">
    <property type="protein sequence ID" value="MFD2091427.1"/>
    <property type="molecule type" value="Genomic_DNA"/>
</dbReference>
<accession>A0ABW4X7Z2</accession>
<evidence type="ECO:0000256" key="2">
    <source>
        <dbReference type="ARBA" id="ARBA00023315"/>
    </source>
</evidence>
<dbReference type="InterPro" id="IPR000182">
    <property type="entry name" value="GNAT_dom"/>
</dbReference>
<gene>
    <name evidence="5" type="ORF">ACFSHS_07535</name>
</gene>
<comment type="caution">
    <text evidence="5">The sequence shown here is derived from an EMBL/GenBank/DDBJ whole genome shotgun (WGS) entry which is preliminary data.</text>
</comment>
<feature type="domain" description="N-acetyltransferase" evidence="4">
    <location>
        <begin position="17"/>
        <end position="177"/>
    </location>
</feature>
<keyword evidence="6" id="KW-1185">Reference proteome</keyword>
<name>A0ABW4X7Z2_9ACTN</name>
<dbReference type="Proteomes" id="UP001597402">
    <property type="component" value="Unassembled WGS sequence"/>
</dbReference>
<sequence length="305" mass="32342">MSTVLSPAPVAPGAGEVHLRPMRPDDTAEAARIMFEAFAGIADRHGFPRDFTPESARQLVDAFQPHPSIWAVVAERDGRVVGSNFLDVRSPVAGVGPITVDPDAQASGVGRLLMGAVLDRAAATPGTEGVRLLQDSFNTASLALYASLGFVATDPVALMGGRPTTAPFPRVEVRPLTEEDVDACARLHQAVHGYERTAELRDAMAAPHLQPLVAVRAGRVVAYATTLHAFGAAHAVAETEDDLAALIAGGLAATDAEASFLLPVRQHILFRWCLAAGLRVIKPMTYMAYGPYRRPEGAWLPSVLS</sequence>